<organism evidence="1 2">
    <name type="scientific">Reticulibacter mediterranei</name>
    <dbReference type="NCBI Taxonomy" id="2778369"/>
    <lineage>
        <taxon>Bacteria</taxon>
        <taxon>Bacillati</taxon>
        <taxon>Chloroflexota</taxon>
        <taxon>Ktedonobacteria</taxon>
        <taxon>Ktedonobacterales</taxon>
        <taxon>Reticulibacteraceae</taxon>
        <taxon>Reticulibacter</taxon>
    </lineage>
</organism>
<evidence type="ECO:0000313" key="2">
    <source>
        <dbReference type="Proteomes" id="UP000597444"/>
    </source>
</evidence>
<comment type="caution">
    <text evidence="1">The sequence shown here is derived from an EMBL/GenBank/DDBJ whole genome shotgun (WGS) entry which is preliminary data.</text>
</comment>
<accession>A0A8J3ICE1</accession>
<dbReference type="EMBL" id="BNJK01000001">
    <property type="protein sequence ID" value="GHO91706.1"/>
    <property type="molecule type" value="Genomic_DNA"/>
</dbReference>
<dbReference type="RefSeq" id="WP_220202586.1">
    <property type="nucleotide sequence ID" value="NZ_BNJK01000001.1"/>
</dbReference>
<protein>
    <submittedName>
        <fullName evidence="1">Uncharacterized protein</fullName>
    </submittedName>
</protein>
<name>A0A8J3ICE1_9CHLR</name>
<dbReference type="AlphaFoldDB" id="A0A8J3ICE1"/>
<keyword evidence="2" id="KW-1185">Reference proteome</keyword>
<reference evidence="1" key="1">
    <citation type="submission" date="2020-10" db="EMBL/GenBank/DDBJ databases">
        <title>Taxonomic study of unclassified bacteria belonging to the class Ktedonobacteria.</title>
        <authorList>
            <person name="Yabe S."/>
            <person name="Wang C.M."/>
            <person name="Zheng Y."/>
            <person name="Sakai Y."/>
            <person name="Cavaletti L."/>
            <person name="Monciardini P."/>
            <person name="Donadio S."/>
        </authorList>
    </citation>
    <scope>NUCLEOTIDE SEQUENCE</scope>
    <source>
        <strain evidence="1">ID150040</strain>
    </source>
</reference>
<gene>
    <name evidence="1" type="ORF">KSF_017540</name>
</gene>
<proteinExistence type="predicted"/>
<sequence>MRYAHVAIGHPALQWEQLRKPLGGQLHLQENKGKLHEMLGSATSARAE</sequence>
<evidence type="ECO:0000313" key="1">
    <source>
        <dbReference type="EMBL" id="GHO91706.1"/>
    </source>
</evidence>
<dbReference type="Proteomes" id="UP000597444">
    <property type="component" value="Unassembled WGS sequence"/>
</dbReference>